<proteinExistence type="predicted"/>
<comment type="caution">
    <text evidence="2">The sequence shown here is derived from an EMBL/GenBank/DDBJ whole genome shotgun (WGS) entry which is preliminary data.</text>
</comment>
<feature type="compositionally biased region" description="Basic and acidic residues" evidence="1">
    <location>
        <begin position="292"/>
        <end position="309"/>
    </location>
</feature>
<evidence type="ECO:0000256" key="1">
    <source>
        <dbReference type="SAM" id="MobiDB-lite"/>
    </source>
</evidence>
<feature type="region of interest" description="Disordered" evidence="1">
    <location>
        <begin position="1"/>
        <end position="28"/>
    </location>
</feature>
<evidence type="ECO:0000313" key="2">
    <source>
        <dbReference type="EMBL" id="KAJ1176343.1"/>
    </source>
</evidence>
<gene>
    <name evidence="2" type="ORF">NDU88_001625</name>
</gene>
<feature type="region of interest" description="Disordered" evidence="1">
    <location>
        <begin position="282"/>
        <end position="309"/>
    </location>
</feature>
<organism evidence="2 3">
    <name type="scientific">Pleurodeles waltl</name>
    <name type="common">Iberian ribbed newt</name>
    <dbReference type="NCBI Taxonomy" id="8319"/>
    <lineage>
        <taxon>Eukaryota</taxon>
        <taxon>Metazoa</taxon>
        <taxon>Chordata</taxon>
        <taxon>Craniata</taxon>
        <taxon>Vertebrata</taxon>
        <taxon>Euteleostomi</taxon>
        <taxon>Amphibia</taxon>
        <taxon>Batrachia</taxon>
        <taxon>Caudata</taxon>
        <taxon>Salamandroidea</taxon>
        <taxon>Salamandridae</taxon>
        <taxon>Pleurodelinae</taxon>
        <taxon>Pleurodeles</taxon>
    </lineage>
</organism>
<dbReference type="AlphaFoldDB" id="A0AAV7TIB7"/>
<feature type="compositionally biased region" description="Basic and acidic residues" evidence="1">
    <location>
        <begin position="212"/>
        <end position="222"/>
    </location>
</feature>
<name>A0AAV7TIB7_PLEWA</name>
<dbReference type="EMBL" id="JANPWB010000006">
    <property type="protein sequence ID" value="KAJ1176343.1"/>
    <property type="molecule type" value="Genomic_DNA"/>
</dbReference>
<reference evidence="2" key="1">
    <citation type="journal article" date="2022" name="bioRxiv">
        <title>Sequencing and chromosome-scale assembly of the giantPleurodeles waltlgenome.</title>
        <authorList>
            <person name="Brown T."/>
            <person name="Elewa A."/>
            <person name="Iarovenko S."/>
            <person name="Subramanian E."/>
            <person name="Araus A.J."/>
            <person name="Petzold A."/>
            <person name="Susuki M."/>
            <person name="Suzuki K.-i.T."/>
            <person name="Hayashi T."/>
            <person name="Toyoda A."/>
            <person name="Oliveira C."/>
            <person name="Osipova E."/>
            <person name="Leigh N.D."/>
            <person name="Simon A."/>
            <person name="Yun M.H."/>
        </authorList>
    </citation>
    <scope>NUCLEOTIDE SEQUENCE</scope>
    <source>
        <strain evidence="2">20211129_DDA</strain>
        <tissue evidence="2">Liver</tissue>
    </source>
</reference>
<keyword evidence="3" id="KW-1185">Reference proteome</keyword>
<dbReference type="Proteomes" id="UP001066276">
    <property type="component" value="Chromosome 3_2"/>
</dbReference>
<feature type="region of interest" description="Disordered" evidence="1">
    <location>
        <begin position="196"/>
        <end position="252"/>
    </location>
</feature>
<protein>
    <submittedName>
        <fullName evidence="2">Uncharacterized protein</fullName>
    </submittedName>
</protein>
<evidence type="ECO:0000313" key="3">
    <source>
        <dbReference type="Proteomes" id="UP001066276"/>
    </source>
</evidence>
<sequence>MTDHSSTSKLRMVRVDEGGSSTCPTSPVSPTRIKAIAVEIIETTEMNYEDGDLIVNNNGLHVKVALLPTVQKDHKTGFKRKVPNTKKSCIYNYFTRARSGAGESNNLMANETTRTVLLTGPPNITPEFDSSLRLSQMELAPGCTRDAINSTLDTSTIRELLDLVFSAGTARGESNKIHSNLGSPTRCNDYPAELDCGPEETRTDPSVSTFYKLDKGQADPVKKKQMANSGRDSSAGVFTKRENPSTRKPRKHLVLLYPSTRHKGSTSASFLALELDSWAFQEPSVETPESGNETRGRHEESKGGEKPAK</sequence>
<accession>A0AAV7TIB7</accession>